<dbReference type="NCBIfam" id="TIGR00497">
    <property type="entry name" value="hsdM"/>
    <property type="match status" value="1"/>
</dbReference>
<evidence type="ECO:0000256" key="7">
    <source>
        <dbReference type="ARBA" id="ARBA00047942"/>
    </source>
</evidence>
<dbReference type="PROSITE" id="PS00092">
    <property type="entry name" value="N6_MTASE"/>
    <property type="match status" value="1"/>
</dbReference>
<dbReference type="InterPro" id="IPR051537">
    <property type="entry name" value="DNA_Adenine_Mtase"/>
</dbReference>
<dbReference type="Gene3D" id="1.20.1260.30">
    <property type="match status" value="1"/>
</dbReference>
<dbReference type="EC" id="2.1.1.72" evidence="2"/>
<dbReference type="Pfam" id="PF12161">
    <property type="entry name" value="HsdM_N"/>
    <property type="match status" value="1"/>
</dbReference>
<dbReference type="InterPro" id="IPR022749">
    <property type="entry name" value="D12N6_MeTrfase_N"/>
</dbReference>
<dbReference type="Proteomes" id="UP000324831">
    <property type="component" value="Unassembled WGS sequence"/>
</dbReference>
<evidence type="ECO:0000259" key="8">
    <source>
        <dbReference type="Pfam" id="PF02384"/>
    </source>
</evidence>
<dbReference type="InterPro" id="IPR038333">
    <property type="entry name" value="T1MK-like_N_sf"/>
</dbReference>
<dbReference type="EMBL" id="BIMN01000003">
    <property type="protein sequence ID" value="GCE63631.1"/>
    <property type="molecule type" value="Genomic_DNA"/>
</dbReference>
<evidence type="ECO:0000256" key="2">
    <source>
        <dbReference type="ARBA" id="ARBA00011900"/>
    </source>
</evidence>
<comment type="catalytic activity">
    <reaction evidence="7">
        <text>a 2'-deoxyadenosine in DNA + S-adenosyl-L-methionine = an N(6)-methyl-2'-deoxyadenosine in DNA + S-adenosyl-L-homocysteine + H(+)</text>
        <dbReference type="Rhea" id="RHEA:15197"/>
        <dbReference type="Rhea" id="RHEA-COMP:12418"/>
        <dbReference type="Rhea" id="RHEA-COMP:12419"/>
        <dbReference type="ChEBI" id="CHEBI:15378"/>
        <dbReference type="ChEBI" id="CHEBI:57856"/>
        <dbReference type="ChEBI" id="CHEBI:59789"/>
        <dbReference type="ChEBI" id="CHEBI:90615"/>
        <dbReference type="ChEBI" id="CHEBI:90616"/>
        <dbReference type="EC" id="2.1.1.72"/>
    </reaction>
</comment>
<dbReference type="GO" id="GO:0009007">
    <property type="term" value="F:site-specific DNA-methyltransferase (adenine-specific) activity"/>
    <property type="evidence" value="ECO:0007669"/>
    <property type="project" value="UniProtKB-EC"/>
</dbReference>
<feature type="domain" description="N6 adenine-specific DNA methyltransferase N-terminal" evidence="9">
    <location>
        <begin position="12"/>
        <end position="161"/>
    </location>
</feature>
<evidence type="ECO:0000256" key="1">
    <source>
        <dbReference type="ARBA" id="ARBA00006594"/>
    </source>
</evidence>
<organism evidence="10 11">
    <name type="scientific">Candidatus Mycoplasma haematohominis</name>
    <dbReference type="NCBI Taxonomy" id="1494318"/>
    <lineage>
        <taxon>Bacteria</taxon>
        <taxon>Bacillati</taxon>
        <taxon>Mycoplasmatota</taxon>
        <taxon>Mollicutes</taxon>
        <taxon>Mycoplasmataceae</taxon>
        <taxon>Mycoplasma</taxon>
    </lineage>
</organism>
<comment type="similarity">
    <text evidence="1">Belongs to the N(4)/N(6)-methyltransferase family.</text>
</comment>
<name>A0A478FQ91_9MOLU</name>
<keyword evidence="4" id="KW-0808">Transferase</keyword>
<dbReference type="GO" id="GO:0009307">
    <property type="term" value="P:DNA restriction-modification system"/>
    <property type="evidence" value="ECO:0007669"/>
    <property type="project" value="UniProtKB-KW"/>
</dbReference>
<evidence type="ECO:0000256" key="3">
    <source>
        <dbReference type="ARBA" id="ARBA00022603"/>
    </source>
</evidence>
<dbReference type="GO" id="GO:0003677">
    <property type="term" value="F:DNA binding"/>
    <property type="evidence" value="ECO:0007669"/>
    <property type="project" value="InterPro"/>
</dbReference>
<dbReference type="InterPro" id="IPR003356">
    <property type="entry name" value="DNA_methylase_A-5"/>
</dbReference>
<accession>A0A478FQ91</accession>
<keyword evidence="3" id="KW-0489">Methyltransferase</keyword>
<evidence type="ECO:0000256" key="4">
    <source>
        <dbReference type="ARBA" id="ARBA00022679"/>
    </source>
</evidence>
<dbReference type="SUPFAM" id="SSF53335">
    <property type="entry name" value="S-adenosyl-L-methionine-dependent methyltransferases"/>
    <property type="match status" value="1"/>
</dbReference>
<sequence length="517" mass="60017">MSSEVEKNELYKTIWDTANKLRGSVDGWDFKQYFLGLMFYRYVSEDFVNYINDKELKQGKENYNYLDRAKYKNNHGFRQIESIKEEKGFYIHSHDLFENMLKSHERNCSHLNEALLEAFERIEQNSEEEYQGLFKDIDVNSKRLEKTVEARNQKIIEVMRNVKNLKIDLIDQQESDIFGDAYEYLMAMYASNAGKSGGEYYTPTEVSELMVKLVLENKKDVKTIYDPACGSGSLLLKFVKVLKQENADLSNLEIYGQEINNTTYNLCRMNILLHGIHYKNFDIACADTLVNPCDRHNKKFDGIVSNPPYSVCWKGNDDPKLVKDPRFSCAGALAPKSKADLAFVMHCLYHLEEKGAAAIITFPGVMYRGGAEQKIRKYLVDNNYVDCVIQLAENFFYGTSISTCIIVLKKSKKEKKTLFINASEQFEKIKNKNRLTPENINWILDIYRQRKNIDYISKLVDNSVIEQQDYGLSVSSYVEKEDKREKIEIDVLNSEIERIVENTNKLRRGIKEIIGDL</sequence>
<dbReference type="PRINTS" id="PR00507">
    <property type="entry name" value="N12N6MTFRASE"/>
</dbReference>
<evidence type="ECO:0000313" key="10">
    <source>
        <dbReference type="EMBL" id="GCE63631.1"/>
    </source>
</evidence>
<dbReference type="Pfam" id="PF02384">
    <property type="entry name" value="N6_Mtase"/>
    <property type="match status" value="1"/>
</dbReference>
<evidence type="ECO:0000259" key="9">
    <source>
        <dbReference type="Pfam" id="PF12161"/>
    </source>
</evidence>
<keyword evidence="5" id="KW-0949">S-adenosyl-L-methionine</keyword>
<dbReference type="Gene3D" id="3.40.50.150">
    <property type="entry name" value="Vaccinia Virus protein VP39"/>
    <property type="match status" value="1"/>
</dbReference>
<evidence type="ECO:0000256" key="5">
    <source>
        <dbReference type="ARBA" id="ARBA00022691"/>
    </source>
</evidence>
<gene>
    <name evidence="10" type="ORF">MHSWG343_06280</name>
</gene>
<dbReference type="PANTHER" id="PTHR42933">
    <property type="entry name" value="SLR6095 PROTEIN"/>
    <property type="match status" value="1"/>
</dbReference>
<reference evidence="10 11" key="1">
    <citation type="submission" date="2019-01" db="EMBL/GenBank/DDBJ databases">
        <title>Draft genome sequences of Candidatus Mycoplasma haemohominis SWG34-3 identified from a patient with pyrexia, anemia and liver dysfunction.</title>
        <authorList>
            <person name="Sekizuka T."/>
            <person name="Hattori N."/>
            <person name="Katano H."/>
            <person name="Takuma T."/>
            <person name="Ito T."/>
            <person name="Arai N."/>
            <person name="Yanai R."/>
            <person name="Ishii S."/>
            <person name="Miura Y."/>
            <person name="Tokunaga T."/>
            <person name="Watanabe H."/>
            <person name="Nomura N."/>
            <person name="Eguchi J."/>
            <person name="Arai T."/>
            <person name="Hasegawa H."/>
            <person name="Nakamaki T."/>
            <person name="Wakita T."/>
            <person name="Niki Y."/>
            <person name="Kuroda M."/>
        </authorList>
    </citation>
    <scope>NUCLEOTIDE SEQUENCE [LARGE SCALE GENOMIC DNA]</scope>
    <source>
        <strain evidence="10">SWG34-3</strain>
    </source>
</reference>
<protein>
    <recommendedName>
        <fullName evidence="2">site-specific DNA-methyltransferase (adenine-specific)</fullName>
        <ecNumber evidence="2">2.1.1.72</ecNumber>
    </recommendedName>
</protein>
<keyword evidence="6" id="KW-0680">Restriction system</keyword>
<dbReference type="InterPro" id="IPR002052">
    <property type="entry name" value="DNA_methylase_N6_adenine_CS"/>
</dbReference>
<evidence type="ECO:0000313" key="11">
    <source>
        <dbReference type="Proteomes" id="UP000324831"/>
    </source>
</evidence>
<dbReference type="InterPro" id="IPR004546">
    <property type="entry name" value="Restrct_endonuc_T1M"/>
</dbReference>
<dbReference type="InterPro" id="IPR029063">
    <property type="entry name" value="SAM-dependent_MTases_sf"/>
</dbReference>
<dbReference type="GO" id="GO:0008170">
    <property type="term" value="F:N-methyltransferase activity"/>
    <property type="evidence" value="ECO:0007669"/>
    <property type="project" value="InterPro"/>
</dbReference>
<comment type="caution">
    <text evidence="10">The sequence shown here is derived from an EMBL/GenBank/DDBJ whole genome shotgun (WGS) entry which is preliminary data.</text>
</comment>
<dbReference type="GO" id="GO:0032259">
    <property type="term" value="P:methylation"/>
    <property type="evidence" value="ECO:0007669"/>
    <property type="project" value="UniProtKB-KW"/>
</dbReference>
<proteinExistence type="inferred from homology"/>
<evidence type="ECO:0000256" key="6">
    <source>
        <dbReference type="ARBA" id="ARBA00022747"/>
    </source>
</evidence>
<dbReference type="PANTHER" id="PTHR42933:SF1">
    <property type="entry name" value="SITE-SPECIFIC DNA-METHYLTRANSFERASE (ADENINE-SPECIFIC)"/>
    <property type="match status" value="1"/>
</dbReference>
<dbReference type="AlphaFoldDB" id="A0A478FQ91"/>
<feature type="domain" description="DNA methylase adenine-specific" evidence="8">
    <location>
        <begin position="174"/>
        <end position="485"/>
    </location>
</feature>